<dbReference type="InterPro" id="IPR025363">
    <property type="entry name" value="DUF4267"/>
</dbReference>
<evidence type="ECO:0000313" key="3">
    <source>
        <dbReference type="EMBL" id="KAF4963265.1"/>
    </source>
</evidence>
<dbReference type="Proteomes" id="UP000622797">
    <property type="component" value="Unassembled WGS sequence"/>
</dbReference>
<sequence>MGLGALAVYGLGLACIARSLMAFTQPQAEYALNGLKHTIASNDDPSSGPIYMLGTWELSVGVLLLTHEANGNTAGVTALLGLMSLFKAGNAVLLWRIGDQNKMSKVAGNVVTAVVLSAWAWYEGQS</sequence>
<keyword evidence="1" id="KW-0472">Membrane</keyword>
<gene>
    <name evidence="3" type="ORF">FSARC_8703</name>
</gene>
<evidence type="ECO:0000256" key="1">
    <source>
        <dbReference type="SAM" id="Phobius"/>
    </source>
</evidence>
<protein>
    <recommendedName>
        <fullName evidence="5">Integral membrane protein</fullName>
    </recommendedName>
</protein>
<evidence type="ECO:0008006" key="5">
    <source>
        <dbReference type="Google" id="ProtNLM"/>
    </source>
</evidence>
<name>A0A8H4TSK2_9HYPO</name>
<feature type="chain" id="PRO_5035002785" description="Integral membrane protein" evidence="2">
    <location>
        <begin position="23"/>
        <end position="126"/>
    </location>
</feature>
<dbReference type="EMBL" id="JABEXW010000483">
    <property type="protein sequence ID" value="KAF4963265.1"/>
    <property type="molecule type" value="Genomic_DNA"/>
</dbReference>
<dbReference type="Pfam" id="PF14087">
    <property type="entry name" value="DUF4267"/>
    <property type="match status" value="1"/>
</dbReference>
<keyword evidence="2" id="KW-0732">Signal</keyword>
<keyword evidence="1" id="KW-1133">Transmembrane helix</keyword>
<accession>A0A8H4TSK2</accession>
<proteinExistence type="predicted"/>
<evidence type="ECO:0000256" key="2">
    <source>
        <dbReference type="SAM" id="SignalP"/>
    </source>
</evidence>
<keyword evidence="1" id="KW-0812">Transmembrane</keyword>
<dbReference type="AlphaFoldDB" id="A0A8H4TSK2"/>
<feature type="signal peptide" evidence="2">
    <location>
        <begin position="1"/>
        <end position="22"/>
    </location>
</feature>
<feature type="transmembrane region" description="Helical" evidence="1">
    <location>
        <begin position="74"/>
        <end position="94"/>
    </location>
</feature>
<organism evidence="3 4">
    <name type="scientific">Fusarium sarcochroum</name>
    <dbReference type="NCBI Taxonomy" id="1208366"/>
    <lineage>
        <taxon>Eukaryota</taxon>
        <taxon>Fungi</taxon>
        <taxon>Dikarya</taxon>
        <taxon>Ascomycota</taxon>
        <taxon>Pezizomycotina</taxon>
        <taxon>Sordariomycetes</taxon>
        <taxon>Hypocreomycetidae</taxon>
        <taxon>Hypocreales</taxon>
        <taxon>Nectriaceae</taxon>
        <taxon>Fusarium</taxon>
        <taxon>Fusarium lateritium species complex</taxon>
    </lineage>
</organism>
<reference evidence="3" key="2">
    <citation type="submission" date="2020-05" db="EMBL/GenBank/DDBJ databases">
        <authorList>
            <person name="Kim H.-S."/>
            <person name="Proctor R.H."/>
            <person name="Brown D.W."/>
        </authorList>
    </citation>
    <scope>NUCLEOTIDE SEQUENCE</scope>
    <source>
        <strain evidence="3">NRRL 20472</strain>
    </source>
</reference>
<reference evidence="3" key="1">
    <citation type="journal article" date="2020" name="BMC Genomics">
        <title>Correction to: Identification and distribution of gene clusters required for synthesis of sphingolipid metabolism inhibitors in diverse species of the filamentous fungus Fusarium.</title>
        <authorList>
            <person name="Kim H.S."/>
            <person name="Lohmar J.M."/>
            <person name="Busman M."/>
            <person name="Brown D.W."/>
            <person name="Naumann T.A."/>
            <person name="Divon H.H."/>
            <person name="Lysoe E."/>
            <person name="Uhlig S."/>
            <person name="Proctor R.H."/>
        </authorList>
    </citation>
    <scope>NUCLEOTIDE SEQUENCE</scope>
    <source>
        <strain evidence="3">NRRL 20472</strain>
    </source>
</reference>
<comment type="caution">
    <text evidence="3">The sequence shown here is derived from an EMBL/GenBank/DDBJ whole genome shotgun (WGS) entry which is preliminary data.</text>
</comment>
<keyword evidence="4" id="KW-1185">Reference proteome</keyword>
<dbReference type="OrthoDB" id="5081179at2759"/>
<evidence type="ECO:0000313" key="4">
    <source>
        <dbReference type="Proteomes" id="UP000622797"/>
    </source>
</evidence>